<evidence type="ECO:0000256" key="1">
    <source>
        <dbReference type="ARBA" id="ARBA00006739"/>
    </source>
</evidence>
<reference evidence="6" key="1">
    <citation type="journal article" date="2020" name="bioRxiv">
        <title>A rank-normalized archaeal taxonomy based on genome phylogeny resolves widespread incomplete and uneven classifications.</title>
        <authorList>
            <person name="Rinke C."/>
            <person name="Chuvochina M."/>
            <person name="Mussig A.J."/>
            <person name="Chaumeil P.-A."/>
            <person name="Waite D.W."/>
            <person name="Whitman W.B."/>
            <person name="Parks D.H."/>
            <person name="Hugenholtz P."/>
        </authorList>
    </citation>
    <scope>NUCLEOTIDE SEQUENCE [LARGE SCALE GENOMIC DNA]</scope>
</reference>
<dbReference type="InterPro" id="IPR029044">
    <property type="entry name" value="Nucleotide-diphossugar_trans"/>
</dbReference>
<evidence type="ECO:0000313" key="5">
    <source>
        <dbReference type="EMBL" id="HIH09236.1"/>
    </source>
</evidence>
<dbReference type="SUPFAM" id="SSF53448">
    <property type="entry name" value="Nucleotide-diphospho-sugar transferases"/>
    <property type="match status" value="1"/>
</dbReference>
<organism evidence="5 6">
    <name type="scientific">Candidatus Iainarchaeum sp</name>
    <dbReference type="NCBI Taxonomy" id="3101447"/>
    <lineage>
        <taxon>Archaea</taxon>
        <taxon>Candidatus Iainarchaeota</taxon>
        <taxon>Candidatus Iainarchaeia</taxon>
        <taxon>Candidatus Iainarchaeales</taxon>
        <taxon>Candidatus Iainarchaeaceae</taxon>
        <taxon>Candidatus Iainarchaeum</taxon>
    </lineage>
</organism>
<evidence type="ECO:0000256" key="3">
    <source>
        <dbReference type="ARBA" id="ARBA00022679"/>
    </source>
</evidence>
<comment type="caution">
    <text evidence="5">The sequence shown here is derived from an EMBL/GenBank/DDBJ whole genome shotgun (WGS) entry which is preliminary data.</text>
</comment>
<keyword evidence="3 5" id="KW-0808">Transferase</keyword>
<evidence type="ECO:0000259" key="4">
    <source>
        <dbReference type="Pfam" id="PF00535"/>
    </source>
</evidence>
<evidence type="ECO:0000313" key="6">
    <source>
        <dbReference type="Proteomes" id="UP000565078"/>
    </source>
</evidence>
<feature type="domain" description="Glycosyltransferase 2-like" evidence="4">
    <location>
        <begin position="7"/>
        <end position="159"/>
    </location>
</feature>
<dbReference type="GO" id="GO:0006506">
    <property type="term" value="P:GPI anchor biosynthetic process"/>
    <property type="evidence" value="ECO:0007669"/>
    <property type="project" value="TreeGrafter"/>
</dbReference>
<keyword evidence="2" id="KW-0328">Glycosyltransferase</keyword>
<dbReference type="EMBL" id="DUGC01000021">
    <property type="protein sequence ID" value="HIH09236.1"/>
    <property type="molecule type" value="Genomic_DNA"/>
</dbReference>
<sequence>MDYRNLSVIIPTLNEDASIASLIRMLLDNYPCINVIIADDGSTDSTRRIAESMNGKKVVFIDRSSSPVHGLTASVLDGIAACQTKYFIVMDGDLQHPPEKVGEIFERLAQGKKIVIASREKVDSEWGVKRMAVSYGATFLGWLRLLPRNYFSCDIMSGFFGMEASMCRQVIAHNPAAFVPEGYKVLFDLLKCMPREDICQVKYVFGSRQFGRSKLGARHVISFVKSLLK</sequence>
<protein>
    <submittedName>
        <fullName evidence="5">Glycosyltransferase</fullName>
    </submittedName>
</protein>
<gene>
    <name evidence="5" type="ORF">HA254_01045</name>
</gene>
<dbReference type="InterPro" id="IPR001173">
    <property type="entry name" value="Glyco_trans_2-like"/>
</dbReference>
<dbReference type="PANTHER" id="PTHR43398">
    <property type="entry name" value="DOLICHOL-PHOSPHATE MANNOSYLTRANSFERASE SUBUNIT 1"/>
    <property type="match status" value="1"/>
</dbReference>
<dbReference type="Gene3D" id="3.90.550.10">
    <property type="entry name" value="Spore Coat Polysaccharide Biosynthesis Protein SpsA, Chain A"/>
    <property type="match status" value="1"/>
</dbReference>
<name>A0A7J4J1Y0_9ARCH</name>
<dbReference type="GO" id="GO:0004582">
    <property type="term" value="F:dolichyl-phosphate beta-D-mannosyltransferase activity"/>
    <property type="evidence" value="ECO:0007669"/>
    <property type="project" value="InterPro"/>
</dbReference>
<evidence type="ECO:0000256" key="2">
    <source>
        <dbReference type="ARBA" id="ARBA00022676"/>
    </source>
</evidence>
<dbReference type="Pfam" id="PF00535">
    <property type="entry name" value="Glycos_transf_2"/>
    <property type="match status" value="1"/>
</dbReference>
<dbReference type="GO" id="GO:0035269">
    <property type="term" value="P:protein O-linked glycosylation via mannose"/>
    <property type="evidence" value="ECO:0007669"/>
    <property type="project" value="TreeGrafter"/>
</dbReference>
<accession>A0A7J4J1Y0</accession>
<dbReference type="AlphaFoldDB" id="A0A7J4J1Y0"/>
<dbReference type="InterPro" id="IPR039528">
    <property type="entry name" value="DPM1-like"/>
</dbReference>
<dbReference type="GO" id="GO:0016020">
    <property type="term" value="C:membrane"/>
    <property type="evidence" value="ECO:0007669"/>
    <property type="project" value="GOC"/>
</dbReference>
<dbReference type="PANTHER" id="PTHR43398:SF1">
    <property type="entry name" value="DOLICHOL-PHOSPHATE MANNOSYLTRANSFERASE SUBUNIT 1"/>
    <property type="match status" value="1"/>
</dbReference>
<proteinExistence type="inferred from homology"/>
<comment type="similarity">
    <text evidence="1">Belongs to the glycosyltransferase 2 family.</text>
</comment>
<dbReference type="GO" id="GO:0006488">
    <property type="term" value="P:dolichol-linked oligosaccharide biosynthetic process"/>
    <property type="evidence" value="ECO:0007669"/>
    <property type="project" value="TreeGrafter"/>
</dbReference>
<dbReference type="Proteomes" id="UP000565078">
    <property type="component" value="Unassembled WGS sequence"/>
</dbReference>